<evidence type="ECO:0000313" key="1">
    <source>
        <dbReference type="EMBL" id="CAB4041535.1"/>
    </source>
</evidence>
<feature type="non-terminal residue" evidence="1">
    <location>
        <position position="159"/>
    </location>
</feature>
<organism evidence="1 2">
    <name type="scientific">Paramuricea clavata</name>
    <name type="common">Red gorgonian</name>
    <name type="synonym">Violescent sea-whip</name>
    <dbReference type="NCBI Taxonomy" id="317549"/>
    <lineage>
        <taxon>Eukaryota</taxon>
        <taxon>Metazoa</taxon>
        <taxon>Cnidaria</taxon>
        <taxon>Anthozoa</taxon>
        <taxon>Octocorallia</taxon>
        <taxon>Malacalcyonacea</taxon>
        <taxon>Plexauridae</taxon>
        <taxon>Paramuricea</taxon>
    </lineage>
</organism>
<feature type="non-terminal residue" evidence="1">
    <location>
        <position position="1"/>
    </location>
</feature>
<dbReference type="EMBL" id="CACRXK020028462">
    <property type="protein sequence ID" value="CAB4041535.1"/>
    <property type="molecule type" value="Genomic_DNA"/>
</dbReference>
<evidence type="ECO:0000313" key="2">
    <source>
        <dbReference type="Proteomes" id="UP001152795"/>
    </source>
</evidence>
<gene>
    <name evidence="1" type="ORF">PACLA_8A071746</name>
</gene>
<name>A0A7D9K7G3_PARCT</name>
<protein>
    <submittedName>
        <fullName evidence="1">Uncharacterized protein</fullName>
    </submittedName>
</protein>
<comment type="caution">
    <text evidence="1">The sequence shown here is derived from an EMBL/GenBank/DDBJ whole genome shotgun (WGS) entry which is preliminary data.</text>
</comment>
<keyword evidence="2" id="KW-1185">Reference proteome</keyword>
<accession>A0A7D9K7G3</accession>
<dbReference type="AlphaFoldDB" id="A0A7D9K7G3"/>
<proteinExistence type="predicted"/>
<reference evidence="1" key="1">
    <citation type="submission" date="2020-04" db="EMBL/GenBank/DDBJ databases">
        <authorList>
            <person name="Alioto T."/>
            <person name="Alioto T."/>
            <person name="Gomez Garrido J."/>
        </authorList>
    </citation>
    <scope>NUCLEOTIDE SEQUENCE</scope>
    <source>
        <strain evidence="1">A484AB</strain>
    </source>
</reference>
<dbReference type="Proteomes" id="UP001152795">
    <property type="component" value="Unassembled WGS sequence"/>
</dbReference>
<sequence length="159" mass="18498">QCKCIFKENPYLVELREDVKLLIDVALEYLKKRVRNHKSKQAKKGEQSTQDENPETGDENWTDDEAMKIFLSIVKVLQINFPLYKVHKIYAAAQIRLDKKLTSKYCDINEGEISDILLYYIVYFCENLGLSLIHACFRETDPSNFPLPLAHSLICIVQQ</sequence>